<dbReference type="InterPro" id="IPR036249">
    <property type="entry name" value="Thioredoxin-like_sf"/>
</dbReference>
<reference evidence="2 3" key="1">
    <citation type="submission" date="2020-04" db="EMBL/GenBank/DDBJ databases">
        <authorList>
            <person name="Liu A."/>
        </authorList>
    </citation>
    <scope>NUCLEOTIDE SEQUENCE [LARGE SCALE GENOMIC DNA]</scope>
    <source>
        <strain evidence="2 3">RZ02</strain>
    </source>
</reference>
<dbReference type="AlphaFoldDB" id="A0A848QT37"/>
<evidence type="ECO:0000313" key="3">
    <source>
        <dbReference type="Proteomes" id="UP000561181"/>
    </source>
</evidence>
<proteinExistence type="predicted"/>
<keyword evidence="3" id="KW-1185">Reference proteome</keyword>
<organism evidence="2 3">
    <name type="scientific">Pontixanthobacter rizhaonensis</name>
    <dbReference type="NCBI Taxonomy" id="2730337"/>
    <lineage>
        <taxon>Bacteria</taxon>
        <taxon>Pseudomonadati</taxon>
        <taxon>Pseudomonadota</taxon>
        <taxon>Alphaproteobacteria</taxon>
        <taxon>Sphingomonadales</taxon>
        <taxon>Erythrobacteraceae</taxon>
        <taxon>Pontixanthobacter</taxon>
    </lineage>
</organism>
<feature type="signal peptide" evidence="1">
    <location>
        <begin position="1"/>
        <end position="23"/>
    </location>
</feature>
<sequence length="176" mass="19033">MKAAIFGAALGALAFTGCTATHAGVTESATKEADHPEARLYDPSIDASAAVDAALARAAQRKVNVLLVLGANWCHDSRAFAGWMETPRFKALTDARYELVYINVGMPQTKDGHNLHIAERFGVDDIEGTPTVLLLSWDGILLNDETAKSWRNTASRSEDAIFEELALMATTEIARE</sequence>
<dbReference type="SUPFAM" id="SSF52833">
    <property type="entry name" value="Thioredoxin-like"/>
    <property type="match status" value="1"/>
</dbReference>
<dbReference type="RefSeq" id="WP_170012762.1">
    <property type="nucleotide sequence ID" value="NZ_JABCRE010000003.1"/>
</dbReference>
<dbReference type="EMBL" id="JABCRE010000003">
    <property type="protein sequence ID" value="NMW32278.1"/>
    <property type="molecule type" value="Genomic_DNA"/>
</dbReference>
<evidence type="ECO:0000256" key="1">
    <source>
        <dbReference type="SAM" id="SignalP"/>
    </source>
</evidence>
<keyword evidence="1" id="KW-0732">Signal</keyword>
<dbReference type="Pfam" id="PF13899">
    <property type="entry name" value="Thioredoxin_7"/>
    <property type="match status" value="1"/>
</dbReference>
<comment type="caution">
    <text evidence="2">The sequence shown here is derived from an EMBL/GenBank/DDBJ whole genome shotgun (WGS) entry which is preliminary data.</text>
</comment>
<gene>
    <name evidence="2" type="ORF">HKD42_09425</name>
</gene>
<feature type="chain" id="PRO_5032722437" evidence="1">
    <location>
        <begin position="24"/>
        <end position="176"/>
    </location>
</feature>
<dbReference type="Proteomes" id="UP000561181">
    <property type="component" value="Unassembled WGS sequence"/>
</dbReference>
<accession>A0A848QT37</accession>
<protein>
    <submittedName>
        <fullName evidence="2">Thioredoxin family protein</fullName>
    </submittedName>
</protein>
<dbReference type="Gene3D" id="3.40.30.10">
    <property type="entry name" value="Glutaredoxin"/>
    <property type="match status" value="1"/>
</dbReference>
<name>A0A848QT37_9SPHN</name>
<dbReference type="PROSITE" id="PS51257">
    <property type="entry name" value="PROKAR_LIPOPROTEIN"/>
    <property type="match status" value="1"/>
</dbReference>
<evidence type="ECO:0000313" key="2">
    <source>
        <dbReference type="EMBL" id="NMW32278.1"/>
    </source>
</evidence>